<dbReference type="InterPro" id="IPR014743">
    <property type="entry name" value="Cl-channel_core"/>
</dbReference>
<comment type="subcellular location">
    <subcellularLocation>
        <location evidence="1">Membrane</location>
        <topology evidence="1">Multi-pass membrane protein</topology>
    </subcellularLocation>
</comment>
<feature type="transmembrane region" description="Helical" evidence="9">
    <location>
        <begin position="94"/>
        <end position="111"/>
    </location>
</feature>
<keyword evidence="8" id="KW-0868">Chloride</keyword>
<evidence type="ECO:0000256" key="5">
    <source>
        <dbReference type="ARBA" id="ARBA00022989"/>
    </source>
</evidence>
<dbReference type="PANTHER" id="PTHR45720:SF5">
    <property type="entry name" value="CHLORIDE CHANNEL PROTEIN"/>
    <property type="match status" value="1"/>
</dbReference>
<evidence type="ECO:0000313" key="10">
    <source>
        <dbReference type="WBParaSite" id="maker-PairedContig_2262-snap-gene-0.1-mRNA-1"/>
    </source>
</evidence>
<keyword evidence="5 9" id="KW-1133">Transmembrane helix</keyword>
<accession>A0A1I8EJL8</accession>
<reference evidence="10" key="1">
    <citation type="submission" date="2016-11" db="UniProtKB">
        <authorList>
            <consortium name="WormBaseParasite"/>
        </authorList>
    </citation>
    <scope>IDENTIFICATION</scope>
    <source>
        <strain evidence="10">pt0022</strain>
    </source>
</reference>
<name>A0A1I8EJL8_WUCBA</name>
<dbReference type="AlphaFoldDB" id="A0A1I8EJL8"/>
<evidence type="ECO:0000256" key="8">
    <source>
        <dbReference type="ARBA" id="ARBA00023214"/>
    </source>
</evidence>
<feature type="transmembrane region" description="Helical" evidence="9">
    <location>
        <begin position="334"/>
        <end position="352"/>
    </location>
</feature>
<organism evidence="10">
    <name type="scientific">Wuchereria bancrofti</name>
    <dbReference type="NCBI Taxonomy" id="6293"/>
    <lineage>
        <taxon>Eukaryota</taxon>
        <taxon>Metazoa</taxon>
        <taxon>Ecdysozoa</taxon>
        <taxon>Nematoda</taxon>
        <taxon>Chromadorea</taxon>
        <taxon>Rhabditida</taxon>
        <taxon>Spirurina</taxon>
        <taxon>Spiruromorpha</taxon>
        <taxon>Filarioidea</taxon>
        <taxon>Onchocercidae</taxon>
        <taxon>Wuchereria</taxon>
    </lineage>
</organism>
<feature type="transmembrane region" description="Helical" evidence="9">
    <location>
        <begin position="364"/>
        <end position="395"/>
    </location>
</feature>
<keyword evidence="3 9" id="KW-0812">Transmembrane</keyword>
<evidence type="ECO:0000256" key="6">
    <source>
        <dbReference type="ARBA" id="ARBA00023065"/>
    </source>
</evidence>
<dbReference type="Pfam" id="PF00654">
    <property type="entry name" value="Voltage_CLC"/>
    <property type="match status" value="2"/>
</dbReference>
<dbReference type="GO" id="GO:0005247">
    <property type="term" value="F:voltage-gated chloride channel activity"/>
    <property type="evidence" value="ECO:0007669"/>
    <property type="project" value="TreeGrafter"/>
</dbReference>
<keyword evidence="7 9" id="KW-0472">Membrane</keyword>
<evidence type="ECO:0000256" key="4">
    <source>
        <dbReference type="ARBA" id="ARBA00022737"/>
    </source>
</evidence>
<keyword evidence="2" id="KW-0813">Transport</keyword>
<sequence length="553" mass="60787">MTICILSNSFYIYNESKKKVDIILDRVVLYEYTVNNYDYYTALISWTAYITLLTGASALFCQCIAKQAIGSGIPELKVIMCGFKMKNYLSLQTMIGKIFGLTLALGSGLPVGKEGPFVHIGAIVASLLTRITSACRYQAFFSSEGREMQMLSSGCAVGIACTFSAPAGAGTITAYYQTYFPSSVFVVEELPIFALIGVFSGLFGALFVFIHRRIAMFRAKNCLYLYIFGKNPLFFTLFMAAFVGIVTCPDGTGQYFAGKFTFRETLADFIANCTFILSNKTAEGCSKERLERWIGINHEFSALSSFAIYFCVYFILVAICISLAVPAGIFVPSFVIGACGGRLVGEIMALLYPQGLRGPDGPQIFPGLYAVVGAAAYTGSVTHSLSIAVIIALMIGNAISSFLQPSIYESMIEIKNLPHLADLPPSRISVHKLKVENIMIHDVLCITKSTTYAELRELLLATPHLRSYPLVTDSKTKILLGSVARKYLNYLLHEKLGPDSIIDRRRINTTSDLLNHIRRNSRLSNNNLLTDRNISGNTLLANSPLHEDRRGGN</sequence>
<feature type="transmembrane region" description="Helical" evidence="9">
    <location>
        <begin position="39"/>
        <end position="61"/>
    </location>
</feature>
<evidence type="ECO:0008006" key="11">
    <source>
        <dbReference type="Google" id="ProtNLM"/>
    </source>
</evidence>
<feature type="transmembrane region" description="Helical" evidence="9">
    <location>
        <begin position="306"/>
        <end position="327"/>
    </location>
</feature>
<evidence type="ECO:0000256" key="3">
    <source>
        <dbReference type="ARBA" id="ARBA00022692"/>
    </source>
</evidence>
<dbReference type="PRINTS" id="PR00762">
    <property type="entry name" value="CLCHANNEL"/>
</dbReference>
<evidence type="ECO:0000256" key="2">
    <source>
        <dbReference type="ARBA" id="ARBA00022448"/>
    </source>
</evidence>
<evidence type="ECO:0000256" key="1">
    <source>
        <dbReference type="ARBA" id="ARBA00004141"/>
    </source>
</evidence>
<dbReference type="InterPro" id="IPR046342">
    <property type="entry name" value="CBS_dom_sf"/>
</dbReference>
<evidence type="ECO:0000256" key="9">
    <source>
        <dbReference type="SAM" id="Phobius"/>
    </source>
</evidence>
<dbReference type="GO" id="GO:0005886">
    <property type="term" value="C:plasma membrane"/>
    <property type="evidence" value="ECO:0007669"/>
    <property type="project" value="TreeGrafter"/>
</dbReference>
<dbReference type="STRING" id="6293.A0A1I8EJL8"/>
<proteinExistence type="predicted"/>
<feature type="transmembrane region" description="Helical" evidence="9">
    <location>
        <begin position="190"/>
        <end position="211"/>
    </location>
</feature>
<dbReference type="InterPro" id="IPR001807">
    <property type="entry name" value="ClC"/>
</dbReference>
<dbReference type="InterPro" id="IPR050970">
    <property type="entry name" value="Cl_channel_volt-gated"/>
</dbReference>
<dbReference type="PANTHER" id="PTHR45720">
    <property type="entry name" value="CHLORIDE CHANNEL PROTEIN 2"/>
    <property type="match status" value="1"/>
</dbReference>
<evidence type="ECO:0000256" key="7">
    <source>
        <dbReference type="ARBA" id="ARBA00023136"/>
    </source>
</evidence>
<protein>
    <recommendedName>
        <fullName evidence="11">Chloride channel protein</fullName>
    </recommendedName>
</protein>
<dbReference type="Gene3D" id="1.10.3080.10">
    <property type="entry name" value="Clc chloride channel"/>
    <property type="match status" value="2"/>
</dbReference>
<dbReference type="SUPFAM" id="SSF54631">
    <property type="entry name" value="CBS-domain pair"/>
    <property type="match status" value="1"/>
</dbReference>
<keyword evidence="6" id="KW-0406">Ion transport</keyword>
<feature type="transmembrane region" description="Helical" evidence="9">
    <location>
        <begin position="223"/>
        <end position="246"/>
    </location>
</feature>
<feature type="transmembrane region" description="Helical" evidence="9">
    <location>
        <begin position="156"/>
        <end position="178"/>
    </location>
</feature>
<dbReference type="Gene3D" id="3.10.580.10">
    <property type="entry name" value="CBS-domain"/>
    <property type="match status" value="1"/>
</dbReference>
<dbReference type="WBParaSite" id="maker-PairedContig_2262-snap-gene-0.1-mRNA-1">
    <property type="protein sequence ID" value="maker-PairedContig_2262-snap-gene-0.1-mRNA-1"/>
    <property type="gene ID" value="maker-PairedContig_2262-snap-gene-0.1"/>
</dbReference>
<feature type="transmembrane region" description="Helical" evidence="9">
    <location>
        <begin position="117"/>
        <end position="135"/>
    </location>
</feature>
<keyword evidence="4" id="KW-0677">Repeat</keyword>
<dbReference type="SUPFAM" id="SSF81340">
    <property type="entry name" value="Clc chloride channel"/>
    <property type="match status" value="1"/>
</dbReference>